<evidence type="ECO:0000313" key="2">
    <source>
        <dbReference type="Proteomes" id="UP001489719"/>
    </source>
</evidence>
<name>A0ACC3TEW2_9ASCO</name>
<gene>
    <name evidence="1" type="ORF">V1517DRAFT_310562</name>
</gene>
<dbReference type="Proteomes" id="UP001489719">
    <property type="component" value="Unassembled WGS sequence"/>
</dbReference>
<dbReference type="EMBL" id="MU970172">
    <property type="protein sequence ID" value="KAK9319644.1"/>
    <property type="molecule type" value="Genomic_DNA"/>
</dbReference>
<sequence length="115" mass="13141">MNGQDAYYIALILDPRFKTLLLEKELGDAAPTVIRHLKDLLHQQYSVASEHSHTANENEVVQGKSIEARLLEKLQGARRPVTDIDRYFEAAVVTIDQWPTNDNSWLLSVKFCDMD</sequence>
<protein>
    <submittedName>
        <fullName evidence="1">Uncharacterized protein</fullName>
    </submittedName>
</protein>
<keyword evidence="2" id="KW-1185">Reference proteome</keyword>
<accession>A0ACC3TEW2</accession>
<evidence type="ECO:0000313" key="1">
    <source>
        <dbReference type="EMBL" id="KAK9319644.1"/>
    </source>
</evidence>
<organism evidence="1 2">
    <name type="scientific">Lipomyces orientalis</name>
    <dbReference type="NCBI Taxonomy" id="1233043"/>
    <lineage>
        <taxon>Eukaryota</taxon>
        <taxon>Fungi</taxon>
        <taxon>Dikarya</taxon>
        <taxon>Ascomycota</taxon>
        <taxon>Saccharomycotina</taxon>
        <taxon>Lipomycetes</taxon>
        <taxon>Lipomycetales</taxon>
        <taxon>Lipomycetaceae</taxon>
        <taxon>Lipomyces</taxon>
    </lineage>
</organism>
<reference evidence="2" key="1">
    <citation type="journal article" date="2024" name="Front. Bioeng. Biotechnol.">
        <title>Genome-scale model development and genomic sequencing of the oleaginous clade Lipomyces.</title>
        <authorList>
            <person name="Czajka J.J."/>
            <person name="Han Y."/>
            <person name="Kim J."/>
            <person name="Mondo S.J."/>
            <person name="Hofstad B.A."/>
            <person name="Robles A."/>
            <person name="Haridas S."/>
            <person name="Riley R."/>
            <person name="LaButti K."/>
            <person name="Pangilinan J."/>
            <person name="Andreopoulos W."/>
            <person name="Lipzen A."/>
            <person name="Yan J."/>
            <person name="Wang M."/>
            <person name="Ng V."/>
            <person name="Grigoriev I.V."/>
            <person name="Spatafora J.W."/>
            <person name="Magnuson J.K."/>
            <person name="Baker S.E."/>
            <person name="Pomraning K.R."/>
        </authorList>
    </citation>
    <scope>NUCLEOTIDE SEQUENCE [LARGE SCALE GENOMIC DNA]</scope>
    <source>
        <strain evidence="2">CBS 10300</strain>
    </source>
</reference>
<comment type="caution">
    <text evidence="1">The sequence shown here is derived from an EMBL/GenBank/DDBJ whole genome shotgun (WGS) entry which is preliminary data.</text>
</comment>
<proteinExistence type="predicted"/>